<evidence type="ECO:0000313" key="2">
    <source>
        <dbReference type="EMBL" id="KAF7371241.1"/>
    </source>
</evidence>
<reference evidence="2" key="1">
    <citation type="submission" date="2020-05" db="EMBL/GenBank/DDBJ databases">
        <title>Mycena genomes resolve the evolution of fungal bioluminescence.</title>
        <authorList>
            <person name="Tsai I.J."/>
        </authorList>
    </citation>
    <scope>NUCLEOTIDE SEQUENCE</scope>
    <source>
        <strain evidence="2">160909Yilan</strain>
    </source>
</reference>
<comment type="caution">
    <text evidence="2">The sequence shown here is derived from an EMBL/GenBank/DDBJ whole genome shotgun (WGS) entry which is preliminary data.</text>
</comment>
<dbReference type="Proteomes" id="UP000623467">
    <property type="component" value="Unassembled WGS sequence"/>
</dbReference>
<dbReference type="EMBL" id="JACAZH010000004">
    <property type="protein sequence ID" value="KAF7371241.1"/>
    <property type="molecule type" value="Genomic_DNA"/>
</dbReference>
<evidence type="ECO:0000256" key="1">
    <source>
        <dbReference type="SAM" id="MobiDB-lite"/>
    </source>
</evidence>
<dbReference type="PANTHER" id="PTHR31912">
    <property type="entry name" value="IP13529P"/>
    <property type="match status" value="1"/>
</dbReference>
<feature type="region of interest" description="Disordered" evidence="1">
    <location>
        <begin position="1070"/>
        <end position="1089"/>
    </location>
</feature>
<dbReference type="OrthoDB" id="2506088at2759"/>
<name>A0A8H6Z7I4_9AGAR</name>
<gene>
    <name evidence="2" type="ORF">MSAN_00759900</name>
</gene>
<organism evidence="2 3">
    <name type="scientific">Mycena sanguinolenta</name>
    <dbReference type="NCBI Taxonomy" id="230812"/>
    <lineage>
        <taxon>Eukaryota</taxon>
        <taxon>Fungi</taxon>
        <taxon>Dikarya</taxon>
        <taxon>Basidiomycota</taxon>
        <taxon>Agaricomycotina</taxon>
        <taxon>Agaricomycetes</taxon>
        <taxon>Agaricomycetidae</taxon>
        <taxon>Agaricales</taxon>
        <taxon>Marasmiineae</taxon>
        <taxon>Mycenaceae</taxon>
        <taxon>Mycena</taxon>
    </lineage>
</organism>
<proteinExistence type="predicted"/>
<protein>
    <submittedName>
        <fullName evidence="2">Uncharacterized protein</fullName>
    </submittedName>
</protein>
<sequence>MPPKGSGAGLKEEDFVFRAERTEVQCKVCNAGLPEERRVWLQARNAARHLKSVEHKNAEEQLEDARRVQQQRESLRHAAIMQNVPIRVTQIPGPIADQRTGRGRASAAEVEMWADYAENGAIFSAGDMDEDATAMHERLAQEVDLFGLLNPKETAQRLGLEGDEDIVKELLQIEAEDDFLAEIMANTGLDERDPEDVHADLSGIHRDHSTYFPYPNKMIFLLNILDNMPRLRVSNSLMRVFLWILREAGAKDVPSFDHLRKVQKQIREEYGIPSIPCKSALGNVFFINDPRAIIAQDWASPAIRAQMHVYPEIPEDGVVREIWHALKWRKDMDLDVLSPMYDAGSAHYYVNELARLKDGNFVVPVRWLIYRGKVHADAFAVSIDEAGNATIDDSKTVIIAATDLSPQLSRSARQKTCSWMECGHLDRMPNPKRQIAGGDPLYVTLVDFFGDDVSGNRSKSWNKHLNGYMTNRTLPRKLLQQEFHVHFVSTSPHASMAEQFQEFKTLIEDTHSNPVRIQDEQGKTTRFCIYCNCTLSDNPMQSEICGHIGGKGNKFCRKCHVGGTQEDKATADGYHALFEPGDPRTKENTLTELKKQVELACGGVAKRVQELQTQTGVKDAYTQYWIDQIVARAAEMRRENADASESTVKSELIKWMHDNEQKLYSPFLTLKGFDPAADTPVELLHTVLFGTVKYIWHISHTPWSAEKKKTYSIRLQATETEGLSIHAIRANYIMQYAGSLIGRQFKTIVQTALFHMHDLVTEDQFIAWKAVGELSALLWVPEIQDMAQYQKDLKVAVGNLLDIIAQIDPSKIMTKIKYHLLAHIDSDAVRFGPLIGVMTEIFESFNAVFRYCSIYSNHLAPSRDIAIQLGRQETIKHQLTGGRWLSKSTGDWQIAGIGVRTFIEKNPILQRLVGWTPEKLQKQGETKLAPLKRGVPLRPVELLKKHQRGSCVEFWGVQWGQRVDELLRERHPHYGMPVLTRRDDETTFSILPTKNIKFDFNAQHDCFSAKCEASGIRAIMQERVESDKTENFIVHTQLDRFILNMNSFHNPSPRRPSTTNFLRDFATLGPAKQQSDRKQSPGNAHAQLHPPAMQMNCYNRRVNVGGVGGLQSSPLAPVNQEDAP</sequence>
<accession>A0A8H6Z7I4</accession>
<evidence type="ECO:0000313" key="3">
    <source>
        <dbReference type="Proteomes" id="UP000623467"/>
    </source>
</evidence>
<keyword evidence="3" id="KW-1185">Reference proteome</keyword>
<dbReference type="AlphaFoldDB" id="A0A8H6Z7I4"/>
<dbReference type="PANTHER" id="PTHR31912:SF34">
    <property type="entry name" value="NOTOCHORD-RELATED PROTEIN"/>
    <property type="match status" value="1"/>
</dbReference>